<accession>A0A1I3WV97</accession>
<dbReference type="InterPro" id="IPR011008">
    <property type="entry name" value="Dimeric_a/b-barrel"/>
</dbReference>
<evidence type="ECO:0000259" key="1">
    <source>
        <dbReference type="Pfam" id="PF07045"/>
    </source>
</evidence>
<dbReference type="PANTHER" id="PTHR41521:SF4">
    <property type="entry name" value="BLR0684 PROTEIN"/>
    <property type="match status" value="1"/>
</dbReference>
<dbReference type="EMBL" id="FOSK01000002">
    <property type="protein sequence ID" value="SFK10817.1"/>
    <property type="molecule type" value="Genomic_DNA"/>
</dbReference>
<protein>
    <submittedName>
        <fullName evidence="2">Uncharacterized conserved protein, DUF1330 family</fullName>
    </submittedName>
</protein>
<dbReference type="RefSeq" id="WP_093517322.1">
    <property type="nucleotide sequence ID" value="NZ_FOSK01000002.1"/>
</dbReference>
<dbReference type="PANTHER" id="PTHR41521">
    <property type="match status" value="1"/>
</dbReference>
<gene>
    <name evidence="2" type="ORF">SAMN04488518_102178</name>
</gene>
<name>A0A1I3WV97_9HYPH</name>
<dbReference type="Gene3D" id="3.30.70.100">
    <property type="match status" value="1"/>
</dbReference>
<comment type="caution">
    <text evidence="2">The sequence shown here is derived from an EMBL/GenBank/DDBJ whole genome shotgun (WGS) entry which is preliminary data.</text>
</comment>
<organism evidence="2 3">
    <name type="scientific">Pseudovibrio ascidiaceicola</name>
    <dbReference type="NCBI Taxonomy" id="285279"/>
    <lineage>
        <taxon>Bacteria</taxon>
        <taxon>Pseudomonadati</taxon>
        <taxon>Pseudomonadota</taxon>
        <taxon>Alphaproteobacteria</taxon>
        <taxon>Hyphomicrobiales</taxon>
        <taxon>Stappiaceae</taxon>
        <taxon>Pseudovibrio</taxon>
    </lineage>
</organism>
<evidence type="ECO:0000313" key="2">
    <source>
        <dbReference type="EMBL" id="SFK10817.1"/>
    </source>
</evidence>
<keyword evidence="3" id="KW-1185">Reference proteome</keyword>
<dbReference type="Pfam" id="PF07045">
    <property type="entry name" value="DUF1330"/>
    <property type="match status" value="1"/>
</dbReference>
<evidence type="ECO:0000313" key="3">
    <source>
        <dbReference type="Proteomes" id="UP000199598"/>
    </source>
</evidence>
<dbReference type="InterPro" id="IPR010753">
    <property type="entry name" value="DUF1330"/>
</dbReference>
<feature type="domain" description="DUF1330" evidence="1">
    <location>
        <begin position="2"/>
        <end position="96"/>
    </location>
</feature>
<reference evidence="2 3" key="1">
    <citation type="submission" date="2016-10" db="EMBL/GenBank/DDBJ databases">
        <authorList>
            <person name="Varghese N."/>
            <person name="Submissions S."/>
        </authorList>
    </citation>
    <scope>NUCLEOTIDE SEQUENCE [LARGE SCALE GENOMIC DNA]</scope>
    <source>
        <strain evidence="2 3">DSM 16392</strain>
    </source>
</reference>
<dbReference type="SUPFAM" id="SSF54909">
    <property type="entry name" value="Dimeric alpha+beta barrel"/>
    <property type="match status" value="1"/>
</dbReference>
<sequence length="96" mass="10655">MPAYVIVDTKIEDPIAYEDYKAQARPIAESFGGIYRARGGDMDVVESDLWTPHRLVIVEFPNMEKAQAFLNCPEYAPVAKIRHGAAKCSLTIIDGV</sequence>
<proteinExistence type="predicted"/>
<dbReference type="Proteomes" id="UP000199598">
    <property type="component" value="Unassembled WGS sequence"/>
</dbReference>